<dbReference type="Pfam" id="PF00425">
    <property type="entry name" value="Chorismate_bind"/>
    <property type="match status" value="1"/>
</dbReference>
<evidence type="ECO:0000256" key="1">
    <source>
        <dbReference type="ARBA" id="ARBA00000799"/>
    </source>
</evidence>
<reference evidence="7" key="1">
    <citation type="submission" date="2020-02" db="EMBL/GenBank/DDBJ databases">
        <authorList>
            <person name="Meier V. D."/>
        </authorList>
    </citation>
    <scope>NUCLEOTIDE SEQUENCE</scope>
    <source>
        <strain evidence="7">AVDCRST_MAG32</strain>
    </source>
</reference>
<dbReference type="Gene3D" id="3.60.120.10">
    <property type="entry name" value="Anthranilate synthase"/>
    <property type="match status" value="1"/>
</dbReference>
<evidence type="ECO:0000256" key="5">
    <source>
        <dbReference type="ARBA" id="ARBA00041564"/>
    </source>
</evidence>
<dbReference type="SUPFAM" id="SSF56322">
    <property type="entry name" value="ADC synthase"/>
    <property type="match status" value="1"/>
</dbReference>
<evidence type="ECO:0000313" key="7">
    <source>
        <dbReference type="EMBL" id="CAA9371114.1"/>
    </source>
</evidence>
<protein>
    <recommendedName>
        <fullName evidence="3">isochorismate synthase</fullName>
        <ecNumber evidence="3">5.4.4.2</ecNumber>
    </recommendedName>
    <alternativeName>
        <fullName evidence="5">Isochorismate mutase</fullName>
    </alternativeName>
</protein>
<dbReference type="EC" id="5.4.4.2" evidence="3"/>
<dbReference type="NCBIfam" id="TIGR00543">
    <property type="entry name" value="isochor_syn"/>
    <property type="match status" value="1"/>
</dbReference>
<organism evidence="7">
    <name type="scientific">uncultured Nocardioides sp</name>
    <dbReference type="NCBI Taxonomy" id="198441"/>
    <lineage>
        <taxon>Bacteria</taxon>
        <taxon>Bacillati</taxon>
        <taxon>Actinomycetota</taxon>
        <taxon>Actinomycetes</taxon>
        <taxon>Propionibacteriales</taxon>
        <taxon>Nocardioidaceae</taxon>
        <taxon>Nocardioides</taxon>
        <taxon>environmental samples</taxon>
    </lineage>
</organism>
<accession>A0A6J4MWW6</accession>
<evidence type="ECO:0000256" key="3">
    <source>
        <dbReference type="ARBA" id="ARBA00012824"/>
    </source>
</evidence>
<gene>
    <name evidence="7" type="ORF">AVDCRST_MAG32-575</name>
</gene>
<sequence length="418" mass="44604">MRNAASPGPLDPLVVRTRTIELDVESLLDLVPADEPVTWLRRGEGLVGWGVAAQVRTEGPTRFSDADKWWSETVARAEVDNPVGEPGTGLLAFGSFAFADEPGTSTLVVPEVVIGRRGGRTWLTTVGERSAVPEPPLRPAPAPAPPRGLAFADGARNGEEWMSVVAEAVARINGGELEKVVLARDLLATTHEPIDVRWPLSRLARDYEMCWTFHVEGIFGATPEMLVRRERGLVTSRVLAGTIRRTGDDERDLALAATLARSSKDLEEHEYAVRSVADALEPHCSSMSVPEAPFVLHLPNVMHLATDVNGVVHDEASVLQLAEALHPSAAVGGTPTADAVGLIERLEGMPRDRYAGPVGWIDAAGDGEWGIALRSALVTDDGVRLMAGCGIVGDSDPEAELAESQAKFVPVRDALSAG</sequence>
<dbReference type="PANTHER" id="PTHR42839">
    <property type="entry name" value="ISOCHORISMATE SYNTHASE ENTC"/>
    <property type="match status" value="1"/>
</dbReference>
<evidence type="ECO:0000256" key="4">
    <source>
        <dbReference type="ARBA" id="ARBA00023235"/>
    </source>
</evidence>
<dbReference type="InterPro" id="IPR015890">
    <property type="entry name" value="Chorismate_C"/>
</dbReference>
<evidence type="ECO:0000259" key="6">
    <source>
        <dbReference type="Pfam" id="PF00425"/>
    </source>
</evidence>
<comment type="similarity">
    <text evidence="2">Belongs to the isochorismate synthase family.</text>
</comment>
<proteinExistence type="inferred from homology"/>
<comment type="catalytic activity">
    <reaction evidence="1">
        <text>chorismate = isochorismate</text>
        <dbReference type="Rhea" id="RHEA:18985"/>
        <dbReference type="ChEBI" id="CHEBI:29748"/>
        <dbReference type="ChEBI" id="CHEBI:29780"/>
        <dbReference type="EC" id="5.4.4.2"/>
    </reaction>
</comment>
<dbReference type="PANTHER" id="PTHR42839:SF2">
    <property type="entry name" value="ISOCHORISMATE SYNTHASE ENTC"/>
    <property type="match status" value="1"/>
</dbReference>
<keyword evidence="4 7" id="KW-0413">Isomerase</keyword>
<name>A0A6J4MWW6_9ACTN</name>
<dbReference type="GO" id="GO:0008909">
    <property type="term" value="F:isochorismate synthase activity"/>
    <property type="evidence" value="ECO:0007669"/>
    <property type="project" value="UniProtKB-EC"/>
</dbReference>
<dbReference type="InterPro" id="IPR005801">
    <property type="entry name" value="ADC_synthase"/>
</dbReference>
<dbReference type="EMBL" id="CADCUM010000031">
    <property type="protein sequence ID" value="CAA9371114.1"/>
    <property type="molecule type" value="Genomic_DNA"/>
</dbReference>
<dbReference type="AlphaFoldDB" id="A0A6J4MWW6"/>
<dbReference type="InterPro" id="IPR004561">
    <property type="entry name" value="IsoChor_synthase"/>
</dbReference>
<feature type="domain" description="Chorismate-utilising enzyme C-terminal" evidence="6">
    <location>
        <begin position="159"/>
        <end position="407"/>
    </location>
</feature>
<evidence type="ECO:0000256" key="2">
    <source>
        <dbReference type="ARBA" id="ARBA00005297"/>
    </source>
</evidence>